<evidence type="ECO:0000259" key="1">
    <source>
        <dbReference type="SMART" id="SM01043"/>
    </source>
</evidence>
<dbReference type="SMART" id="SM01043">
    <property type="entry name" value="BTAD"/>
    <property type="match status" value="1"/>
</dbReference>
<feature type="domain" description="Bacterial transcriptional activator" evidence="1">
    <location>
        <begin position="101"/>
        <end position="243"/>
    </location>
</feature>
<accession>A0A0K6I8Q5</accession>
<dbReference type="AlphaFoldDB" id="A0A0K6I8Q5"/>
<dbReference type="Pfam" id="PF03704">
    <property type="entry name" value="BTAD"/>
    <property type="match status" value="1"/>
</dbReference>
<dbReference type="GO" id="GO:0003677">
    <property type="term" value="F:DNA binding"/>
    <property type="evidence" value="ECO:0007669"/>
    <property type="project" value="UniProtKB-KW"/>
</dbReference>
<proteinExistence type="predicted"/>
<dbReference type="InterPro" id="IPR005158">
    <property type="entry name" value="BTAD"/>
</dbReference>
<keyword evidence="3" id="KW-1185">Reference proteome</keyword>
<dbReference type="GO" id="GO:0006355">
    <property type="term" value="P:regulation of DNA-templated transcription"/>
    <property type="evidence" value="ECO:0007669"/>
    <property type="project" value="InterPro"/>
</dbReference>
<name>A0A0K6I8Q5_9HYPH</name>
<keyword evidence="2" id="KW-0238">DNA-binding</keyword>
<dbReference type="SUPFAM" id="SSF46894">
    <property type="entry name" value="C-terminal effector domain of the bipartite response regulators"/>
    <property type="match status" value="1"/>
</dbReference>
<sequence>MTRLFFRTLGVPQLEDSSGRGLSLKTRKALAILGYLVRCPGGTETRGELSALLWSDGDRSRSAMSLRQALSHIRQAEKEAGMRLVVATPSTLSLLRENIQTDIDVLTRGMGGADPGELDRISSLWAGDFLHGFDVLDPAFGEWLAVEQARVRSVLSKKIMEVLEESRTGIGHVACVKRERLARFLLLLDPANEYGHQELIRHFLRQGQKEKAQQQFRDCARELRNLLDIEPSAETRRLLEDVPDAAGSEGHLAAPAQSSGSGAGAETVQKSVIAFPTGKRIASAPPPAMAPAAGSETGRFSAAGSIEAAVPGELRLPVISISSMAWDETAGDETAFAVREEVVTGLSAYRSFELYEAAYWAGDGGIAPIRVDGGDLGSFLLRFHRDRTLNRLGIQLENRTSGQIAFHELIDLDLVRSSHELHEAVYRTVSRIHSHIIGRLRQRPGRSPFGRWCQVESLIWEFNAAADRKALAIMQDLQASDPSFSLTYAGQASILLKQALFYPTAETPLADAEHVLSLTEKAVALDPWQVVNHRVNGWALIHSRRPDDARRSFVQAMKLNPLDPMNMISAAEALAYIGEREQALKAAERGFDGLIVTPRIVYGYLANVFFALGDYERSADYARRGPFDNLHGLATRFAALYRAGHMQDAEAARALLLQCMERQLGASTRWQSSLQLRQWLDSVNLFQDPEARASFDLAMNSLRETVGLARHA</sequence>
<dbReference type="InterPro" id="IPR016032">
    <property type="entry name" value="Sig_transdc_resp-reg_C-effctor"/>
</dbReference>
<protein>
    <submittedName>
        <fullName evidence="2">DNA-binding transcriptional activator of the SARP family</fullName>
    </submittedName>
</protein>
<dbReference type="Gene3D" id="1.10.10.10">
    <property type="entry name" value="Winged helix-like DNA-binding domain superfamily/Winged helix DNA-binding domain"/>
    <property type="match status" value="1"/>
</dbReference>
<reference evidence="3" key="1">
    <citation type="submission" date="2015-08" db="EMBL/GenBank/DDBJ databases">
        <authorList>
            <person name="Varghese N."/>
        </authorList>
    </citation>
    <scope>NUCLEOTIDE SEQUENCE [LARGE SCALE GENOMIC DNA]</scope>
    <source>
        <strain evidence="3">DSM 23407</strain>
    </source>
</reference>
<dbReference type="Gene3D" id="1.25.40.10">
    <property type="entry name" value="Tetratricopeptide repeat domain"/>
    <property type="match status" value="2"/>
</dbReference>
<evidence type="ECO:0000313" key="3">
    <source>
        <dbReference type="Proteomes" id="UP000183900"/>
    </source>
</evidence>
<dbReference type="Proteomes" id="UP000183900">
    <property type="component" value="Unassembled WGS sequence"/>
</dbReference>
<dbReference type="PANTHER" id="PTHR35807">
    <property type="entry name" value="TRANSCRIPTIONAL REGULATOR REDD-RELATED"/>
    <property type="match status" value="1"/>
</dbReference>
<dbReference type="EMBL" id="CYHE01000014">
    <property type="protein sequence ID" value="CUA99682.1"/>
    <property type="molecule type" value="Genomic_DNA"/>
</dbReference>
<dbReference type="RefSeq" id="WP_208975776.1">
    <property type="nucleotide sequence ID" value="NZ_CYHE01000014.1"/>
</dbReference>
<dbReference type="InterPro" id="IPR011990">
    <property type="entry name" value="TPR-like_helical_dom_sf"/>
</dbReference>
<organism evidence="2 3">
    <name type="scientific">Pannonibacter indicus</name>
    <dbReference type="NCBI Taxonomy" id="466044"/>
    <lineage>
        <taxon>Bacteria</taxon>
        <taxon>Pseudomonadati</taxon>
        <taxon>Pseudomonadota</taxon>
        <taxon>Alphaproteobacteria</taxon>
        <taxon>Hyphomicrobiales</taxon>
        <taxon>Stappiaceae</taxon>
        <taxon>Pannonibacter</taxon>
    </lineage>
</organism>
<gene>
    <name evidence="2" type="ORF">Ga0061067_11444</name>
</gene>
<dbReference type="InterPro" id="IPR051677">
    <property type="entry name" value="AfsR-DnrI-RedD_regulator"/>
</dbReference>
<evidence type="ECO:0000313" key="2">
    <source>
        <dbReference type="EMBL" id="CUA99682.1"/>
    </source>
</evidence>
<dbReference type="InterPro" id="IPR036388">
    <property type="entry name" value="WH-like_DNA-bd_sf"/>
</dbReference>
<dbReference type="SUPFAM" id="SSF48452">
    <property type="entry name" value="TPR-like"/>
    <property type="match status" value="2"/>
</dbReference>